<dbReference type="AlphaFoldDB" id="A0AAJ3Z023"/>
<proteinExistence type="predicted"/>
<evidence type="ECO:0000313" key="1">
    <source>
        <dbReference type="EMBL" id="QAT66391.1"/>
    </source>
</evidence>
<name>A0AAJ3Z023_9BACI</name>
<accession>A0AAJ3Z023</accession>
<dbReference type="Proteomes" id="UP000288675">
    <property type="component" value="Chromosome"/>
</dbReference>
<dbReference type="EMBL" id="CP035232">
    <property type="protein sequence ID" value="QAT66391.1"/>
    <property type="molecule type" value="Genomic_DNA"/>
</dbReference>
<evidence type="ECO:0000313" key="2">
    <source>
        <dbReference type="Proteomes" id="UP000288675"/>
    </source>
</evidence>
<dbReference type="GeneID" id="82854331"/>
<organism evidence="1 2">
    <name type="scientific">Bacillus glycinifermentans</name>
    <dbReference type="NCBI Taxonomy" id="1664069"/>
    <lineage>
        <taxon>Bacteria</taxon>
        <taxon>Bacillati</taxon>
        <taxon>Bacillota</taxon>
        <taxon>Bacilli</taxon>
        <taxon>Bacillales</taxon>
        <taxon>Bacillaceae</taxon>
        <taxon>Bacillus</taxon>
    </lineage>
</organism>
<gene>
    <name evidence="1" type="ORF">EQZ20_16790</name>
</gene>
<protein>
    <submittedName>
        <fullName evidence="1">Uncharacterized protein</fullName>
    </submittedName>
</protein>
<reference evidence="1 2" key="1">
    <citation type="submission" date="2019-01" db="EMBL/GenBank/DDBJ databases">
        <title>Genome sequence of Bacillus glycinifermentans SRCM103574.</title>
        <authorList>
            <person name="Kong H.-J."/>
            <person name="Jeong S.-Y."/>
            <person name="Jeong D.-Y."/>
        </authorList>
    </citation>
    <scope>NUCLEOTIDE SEQUENCE [LARGE SCALE GENOMIC DNA]</scope>
    <source>
        <strain evidence="1 2">SRCM103574</strain>
    </source>
</reference>
<sequence>MKLTEEHFEVMEGVGFGATIWGYRDAKLLREVQQFDPSFIEIVPLDELGKYDPTVKKLTGAERLPYFGAVITGAGFDYIEKAREAAE</sequence>
<dbReference type="RefSeq" id="WP_128748192.1">
    <property type="nucleotide sequence ID" value="NZ_CP035232.1"/>
</dbReference>